<dbReference type="GO" id="GO:0003677">
    <property type="term" value="F:DNA binding"/>
    <property type="evidence" value="ECO:0007669"/>
    <property type="project" value="UniProtKB-KW"/>
</dbReference>
<keyword evidence="8" id="KW-1185">Reference proteome</keyword>
<dbReference type="PANTHER" id="PTHR34397:SF22">
    <property type="entry name" value="OS05G0237600 PROTEIN"/>
    <property type="match status" value="1"/>
</dbReference>
<reference evidence="7 8" key="1">
    <citation type="submission" date="2024-01" db="EMBL/GenBank/DDBJ databases">
        <title>Genome assemblies of Stephania.</title>
        <authorList>
            <person name="Yang L."/>
        </authorList>
    </citation>
    <scope>NUCLEOTIDE SEQUENCE [LARGE SCALE GENOMIC DNA]</scope>
    <source>
        <strain evidence="7">JXDWG</strain>
        <tissue evidence="7">Leaf</tissue>
    </source>
</reference>
<dbReference type="InterPro" id="IPR003340">
    <property type="entry name" value="B3_DNA-bd"/>
</dbReference>
<dbReference type="InterPro" id="IPR015300">
    <property type="entry name" value="DNA-bd_pseudobarrel_sf"/>
</dbReference>
<dbReference type="CDD" id="cd10017">
    <property type="entry name" value="B3_DNA"/>
    <property type="match status" value="1"/>
</dbReference>
<keyword evidence="5" id="KW-0539">Nucleus</keyword>
<dbReference type="GO" id="GO:0005634">
    <property type="term" value="C:nucleus"/>
    <property type="evidence" value="ECO:0007669"/>
    <property type="project" value="UniProtKB-SubCell"/>
</dbReference>
<dbReference type="SUPFAM" id="SSF101936">
    <property type="entry name" value="DNA-binding pseudobarrel domain"/>
    <property type="match status" value="1"/>
</dbReference>
<comment type="caution">
    <text evidence="7">The sequence shown here is derived from an EMBL/GenBank/DDBJ whole genome shotgun (WGS) entry which is preliminary data.</text>
</comment>
<evidence type="ECO:0000256" key="3">
    <source>
        <dbReference type="ARBA" id="ARBA00023125"/>
    </source>
</evidence>
<dbReference type="Pfam" id="PF09117">
    <property type="entry name" value="MiAMP1"/>
    <property type="match status" value="1"/>
</dbReference>
<feature type="chain" id="PRO_5042872111" description="TF-B3 domain-containing protein" evidence="6">
    <location>
        <begin position="33"/>
        <end position="321"/>
    </location>
</feature>
<dbReference type="EMBL" id="JBBNAG010000011">
    <property type="protein sequence ID" value="KAK9094030.1"/>
    <property type="molecule type" value="Genomic_DNA"/>
</dbReference>
<gene>
    <name evidence="7" type="ORF">Scep_025499</name>
</gene>
<accession>A0AAP0EIC2</accession>
<name>A0AAP0EIC2_9MAGN</name>
<feature type="signal peptide" evidence="6">
    <location>
        <begin position="1"/>
        <end position="32"/>
    </location>
</feature>
<keyword evidence="3" id="KW-0238">DNA-binding</keyword>
<evidence type="ECO:0000256" key="4">
    <source>
        <dbReference type="ARBA" id="ARBA00023163"/>
    </source>
</evidence>
<dbReference type="Proteomes" id="UP001419268">
    <property type="component" value="Unassembled WGS sequence"/>
</dbReference>
<evidence type="ECO:0000256" key="5">
    <source>
        <dbReference type="ARBA" id="ARBA00023242"/>
    </source>
</evidence>
<dbReference type="GO" id="GO:0006952">
    <property type="term" value="P:defense response"/>
    <property type="evidence" value="ECO:0007669"/>
    <property type="project" value="InterPro"/>
</dbReference>
<comment type="subcellular location">
    <subcellularLocation>
        <location evidence="1">Nucleus</location>
    </subcellularLocation>
</comment>
<evidence type="ECO:0000313" key="7">
    <source>
        <dbReference type="EMBL" id="KAK9094030.1"/>
    </source>
</evidence>
<evidence type="ECO:0008006" key="9">
    <source>
        <dbReference type="Google" id="ProtNLM"/>
    </source>
</evidence>
<proteinExistence type="predicted"/>
<dbReference type="InterPro" id="IPR015791">
    <property type="entry name" value="Antimic/Inh_G_crystallin-like"/>
</dbReference>
<dbReference type="SUPFAM" id="SSF49695">
    <property type="entry name" value="gamma-Crystallin-like"/>
    <property type="match status" value="1"/>
</dbReference>
<dbReference type="InterPro" id="IPR011024">
    <property type="entry name" value="G_crystallin-like"/>
</dbReference>
<dbReference type="Gene3D" id="2.60.20.30">
    <property type="match status" value="1"/>
</dbReference>
<protein>
    <recommendedName>
        <fullName evidence="9">TF-B3 domain-containing protein</fullName>
    </recommendedName>
</protein>
<dbReference type="Gene3D" id="2.40.330.10">
    <property type="entry name" value="DNA-binding pseudobarrel domain"/>
    <property type="match status" value="1"/>
</dbReference>
<dbReference type="AlphaFoldDB" id="A0AAP0EIC2"/>
<dbReference type="InterPro" id="IPR015201">
    <property type="entry name" value="Antimicrobial_MiAMP1"/>
</dbReference>
<keyword evidence="4" id="KW-0804">Transcription</keyword>
<evidence type="ECO:0000256" key="2">
    <source>
        <dbReference type="ARBA" id="ARBA00023015"/>
    </source>
</evidence>
<dbReference type="PANTHER" id="PTHR34397">
    <property type="entry name" value="OS05G0237600 PROTEIN"/>
    <property type="match status" value="1"/>
</dbReference>
<keyword evidence="2" id="KW-0805">Transcription regulation</keyword>
<organism evidence="7 8">
    <name type="scientific">Stephania cephalantha</name>
    <dbReference type="NCBI Taxonomy" id="152367"/>
    <lineage>
        <taxon>Eukaryota</taxon>
        <taxon>Viridiplantae</taxon>
        <taxon>Streptophyta</taxon>
        <taxon>Embryophyta</taxon>
        <taxon>Tracheophyta</taxon>
        <taxon>Spermatophyta</taxon>
        <taxon>Magnoliopsida</taxon>
        <taxon>Ranunculales</taxon>
        <taxon>Menispermaceae</taxon>
        <taxon>Menispermoideae</taxon>
        <taxon>Cissampelideae</taxon>
        <taxon>Stephania</taxon>
    </lineage>
</organism>
<dbReference type="InterPro" id="IPR005508">
    <property type="entry name" value="At2g31720-like"/>
</dbReference>
<evidence type="ECO:0000256" key="6">
    <source>
        <dbReference type="SAM" id="SignalP"/>
    </source>
</evidence>
<evidence type="ECO:0000256" key="1">
    <source>
        <dbReference type="ARBA" id="ARBA00004123"/>
    </source>
</evidence>
<evidence type="ECO:0000313" key="8">
    <source>
        <dbReference type="Proteomes" id="UP001419268"/>
    </source>
</evidence>
<sequence length="321" mass="36689">MAGTIASTIKVAIMLVLVLVATLTWLSNTANASELVVFSGGFYEGSSDSISTCGCRGSFLYHGSYRFHFTGQVAELYDEYNCQGLPSKSLLADDDELAGFEARSILIERSNDDTWKRWWKLQVVAEKEWKRINKNRIVEEEEEKVGIINTMTCDKIVKETKKNMMKRIRQREQELVQEPAMPARMRRGIEILMGPAPGTGERKPIWVVNKRVTDSDVKPDLSRLFIPSESKLEEVLSAEEKRTMRVQGKNSKGVLVVKMVDGHGEVSDLDFKYWTSINKYVFTNQWTQFVKDFGVKEGWIVQIWCFRDKDSHICFGINAHP</sequence>
<dbReference type="Pfam" id="PF03754">
    <property type="entry name" value="At2g31720-like"/>
    <property type="match status" value="1"/>
</dbReference>
<dbReference type="GO" id="GO:0045926">
    <property type="term" value="P:negative regulation of growth"/>
    <property type="evidence" value="ECO:0007669"/>
    <property type="project" value="InterPro"/>
</dbReference>
<keyword evidence="6" id="KW-0732">Signal</keyword>